<dbReference type="RefSeq" id="WP_018474306.1">
    <property type="nucleotide sequence ID" value="NZ_BMWX01000001.1"/>
</dbReference>
<gene>
    <name evidence="1" type="ORF">GCM10007049_04470</name>
</gene>
<dbReference type="InterPro" id="IPR010344">
    <property type="entry name" value="YbjH"/>
</dbReference>
<comment type="caution">
    <text evidence="1">The sequence shown here is derived from an EMBL/GenBank/DDBJ whole genome shotgun (WGS) entry which is preliminary data.</text>
</comment>
<dbReference type="EMBL" id="BMWX01000001">
    <property type="protein sequence ID" value="GGZ15468.1"/>
    <property type="molecule type" value="Genomic_DNA"/>
</dbReference>
<name>A0A918PLY5_9BACT</name>
<organism evidence="1 2">
    <name type="scientific">Echinicola pacifica</name>
    <dbReference type="NCBI Taxonomy" id="346377"/>
    <lineage>
        <taxon>Bacteria</taxon>
        <taxon>Pseudomonadati</taxon>
        <taxon>Bacteroidota</taxon>
        <taxon>Cytophagia</taxon>
        <taxon>Cytophagales</taxon>
        <taxon>Cyclobacteriaceae</taxon>
        <taxon>Echinicola</taxon>
    </lineage>
</organism>
<accession>A0A918PLY5</accession>
<reference evidence="1" key="1">
    <citation type="journal article" date="2014" name="Int. J. Syst. Evol. Microbiol.">
        <title>Complete genome sequence of Corynebacterium casei LMG S-19264T (=DSM 44701T), isolated from a smear-ripened cheese.</title>
        <authorList>
            <consortium name="US DOE Joint Genome Institute (JGI-PGF)"/>
            <person name="Walter F."/>
            <person name="Albersmeier A."/>
            <person name="Kalinowski J."/>
            <person name="Ruckert C."/>
        </authorList>
    </citation>
    <scope>NUCLEOTIDE SEQUENCE</scope>
    <source>
        <strain evidence="1">KCTC 12368</strain>
    </source>
</reference>
<evidence type="ECO:0008006" key="3">
    <source>
        <dbReference type="Google" id="ProtNLM"/>
    </source>
</evidence>
<evidence type="ECO:0000313" key="2">
    <source>
        <dbReference type="Proteomes" id="UP000619457"/>
    </source>
</evidence>
<dbReference type="Pfam" id="PF06082">
    <property type="entry name" value="YjbH"/>
    <property type="match status" value="1"/>
</dbReference>
<evidence type="ECO:0000313" key="1">
    <source>
        <dbReference type="EMBL" id="GGZ15468.1"/>
    </source>
</evidence>
<keyword evidence="2" id="KW-1185">Reference proteome</keyword>
<sequence>MRGSIRVMIASSFLLLALGGRVFGQEQVSLADLEKALYHQGFEQVHIRERGDSLQVFFEHREFRNPIHSMEYASRILEQYSPAGLSYVPLYHNQPMGEYAADRSWTAELTREDYRYFKANNKFSDYRFHIRLVPSIAANFGYYDKPVRAKTSLILDTRWYFMEGISLQSGLLIPIQNSLDAQDLQPRLAPSQLSIFRHLARSHYAFLSLGTFFNNRYGGDLQYRFAPINGRWSFGAELALTGYYHIQDGKFYTEVMDDLMLTADVEYRTPIEDVSLKLTAGQFLYEDIGARLDMIKQFGNVDIGLFGSVSKAGTNIGFQFAFPLWPGKILRGRKVELRTTEEFRWEYSYNNEDLVNQSFRTGMPRLSDITRQYNGHFIRGK</sequence>
<reference evidence="1" key="2">
    <citation type="submission" date="2020-09" db="EMBL/GenBank/DDBJ databases">
        <authorList>
            <person name="Sun Q."/>
            <person name="Kim S."/>
        </authorList>
    </citation>
    <scope>NUCLEOTIDE SEQUENCE</scope>
    <source>
        <strain evidence="1">KCTC 12368</strain>
    </source>
</reference>
<dbReference type="Proteomes" id="UP000619457">
    <property type="component" value="Unassembled WGS sequence"/>
</dbReference>
<proteinExistence type="predicted"/>
<protein>
    <recommendedName>
        <fullName evidence="3">Exopolysaccharide biosynthesis protein YbjH</fullName>
    </recommendedName>
</protein>
<dbReference type="AlphaFoldDB" id="A0A918PLY5"/>